<sequence length="958" mass="104882">MKKTFNIVLLMILLLHVVSGFLGSSKVIAESLGEPPKRIELINQDKLKISYTVIENKNSYTWNISYQFADTKDDSKLSLKFQFDHDQAIEIEQARNFTVKDDSVESLKFLKTDNGNLKISSGKSISKLLVKLELSSQVVNEGHDSITPNILSDSESKAKDLLQFKKELQDTKAPSVSSEQSISKSTVSKSVGKATQNEPSNSNLLAESKATTATSNNFVVNNLLTSTQYTNVSPSYADDNGSYPLPSWTPSGNTTVINHQGRIYGSNNWDGVKSWNGDPGNKTNSYIEYGAAGANADFAIRKYARETTTKGLYDVYLNVRGNEQKTIKPVDIVLVVDMSGSMEPSNNSTNSDRAGAVRSGVENFLKSIQNAGIGKYVNVGVVGFSSPGEGATGKAGYFTIPINNLENSSQITTINQKLQTTFYGGTFTQLGIRKGAEMLKNDTSSNPKTMILLTDGVPTFSYAVKESQKINGVVYGTQFETDRIDSPGNTSQFNNYWSPSPYYASGNLIKDTWAATLGESNIIKQNIEIRALGIQLGMDGGVNGYQQPYLTQSQVRDKMKLLASPNLYQDADSVSQVQKYLEDQAKDVVSSFNTVVNGSISDPLGSQFKYKDTKVEVTSVGGTQLTNLPSAQMSENQINVSNINLGKGQELQFHYQVQLNTETSDFVPEKWYQMNGRTTFTPNSNSPNNKVDFAIPSAKGEGTQLNLKKIWEEYDGDKSGRPQKVTFEIKRSDTTLNSTWTSGFIDVSGTNDTDTWQKNNVTQLSAKAGDPQTLWLPKYNTNGQTFTYSIKSESRVPGYTATALDETTYKNSKQFVPFTLKINKTDDNGRGLAGAQFKLTDSNGKEIIGSIDASGVLFTYQNLIAGQYSLTEVKAPSGYVLLKNSILITVLPNGKVEIDGKAVVSNNHTIALNIKNHQIGTLPTTGGNGPIVYWIVGSALLILFIIVGAYYLLIIRKN</sequence>
<dbReference type="Proteomes" id="UP000439550">
    <property type="component" value="Unassembled WGS sequence"/>
</dbReference>
<dbReference type="SUPFAM" id="SSF49478">
    <property type="entry name" value="Cna protein B-type domain"/>
    <property type="match status" value="2"/>
</dbReference>
<dbReference type="Pfam" id="PF17802">
    <property type="entry name" value="SpaA"/>
    <property type="match status" value="1"/>
</dbReference>
<dbReference type="Pfam" id="PF13519">
    <property type="entry name" value="VWA_2"/>
    <property type="match status" value="1"/>
</dbReference>
<dbReference type="InterPro" id="IPR049319">
    <property type="entry name" value="GBS104-like_Ig"/>
</dbReference>
<keyword evidence="2" id="KW-0812">Transmembrane</keyword>
<evidence type="ECO:0000259" key="3">
    <source>
        <dbReference type="PROSITE" id="PS50234"/>
    </source>
</evidence>
<evidence type="ECO:0000313" key="5">
    <source>
        <dbReference type="Proteomes" id="UP000439550"/>
    </source>
</evidence>
<evidence type="ECO:0000256" key="1">
    <source>
        <dbReference type="SAM" id="MobiDB-lite"/>
    </source>
</evidence>
<dbReference type="CDD" id="cd00198">
    <property type="entry name" value="vWFA"/>
    <property type="match status" value="1"/>
</dbReference>
<keyword evidence="2" id="KW-0472">Membrane</keyword>
<name>A0A7X1Z770_9LACT</name>
<dbReference type="Gene3D" id="2.60.40.2110">
    <property type="match status" value="1"/>
</dbReference>
<dbReference type="PROSITE" id="PS50234">
    <property type="entry name" value="VWFA"/>
    <property type="match status" value="1"/>
</dbReference>
<keyword evidence="2" id="KW-1133">Transmembrane helix</keyword>
<evidence type="ECO:0000256" key="2">
    <source>
        <dbReference type="SAM" id="Phobius"/>
    </source>
</evidence>
<dbReference type="InterPro" id="IPR002035">
    <property type="entry name" value="VWF_A"/>
</dbReference>
<organism evidence="4 5">
    <name type="scientific">Lactococcus hircilactis</name>
    <dbReference type="NCBI Taxonomy" id="1494462"/>
    <lineage>
        <taxon>Bacteria</taxon>
        <taxon>Bacillati</taxon>
        <taxon>Bacillota</taxon>
        <taxon>Bacilli</taxon>
        <taxon>Lactobacillales</taxon>
        <taxon>Streptococcaceae</taxon>
        <taxon>Lactococcus</taxon>
    </lineage>
</organism>
<feature type="compositionally biased region" description="Polar residues" evidence="1">
    <location>
        <begin position="172"/>
        <end position="203"/>
    </location>
</feature>
<dbReference type="Pfam" id="PF21426">
    <property type="entry name" value="GBS104-like_Ig"/>
    <property type="match status" value="1"/>
</dbReference>
<feature type="domain" description="VWFA" evidence="3">
    <location>
        <begin position="331"/>
        <end position="473"/>
    </location>
</feature>
<reference evidence="4 5" key="1">
    <citation type="submission" date="2019-10" db="EMBL/GenBank/DDBJ databases">
        <authorList>
            <person name="Dong K."/>
        </authorList>
    </citation>
    <scope>NUCLEOTIDE SEQUENCE [LARGE SCALE GENOMIC DNA]</scope>
    <source>
        <strain evidence="4 5">DSM 28960</strain>
    </source>
</reference>
<dbReference type="EMBL" id="WITJ01000004">
    <property type="protein sequence ID" value="MQW38996.1"/>
    <property type="molecule type" value="Genomic_DNA"/>
</dbReference>
<dbReference type="InterPro" id="IPR036465">
    <property type="entry name" value="vWFA_dom_sf"/>
</dbReference>
<dbReference type="RefSeq" id="WP_153495609.1">
    <property type="nucleotide sequence ID" value="NZ_CBCRWP010000012.1"/>
</dbReference>
<dbReference type="Gene3D" id="3.40.50.410">
    <property type="entry name" value="von Willebrand factor, type A domain"/>
    <property type="match status" value="1"/>
</dbReference>
<dbReference type="AlphaFoldDB" id="A0A7X1Z770"/>
<dbReference type="SMART" id="SM00327">
    <property type="entry name" value="VWA"/>
    <property type="match status" value="1"/>
</dbReference>
<keyword evidence="5" id="KW-1185">Reference proteome</keyword>
<gene>
    <name evidence="4" type="ORF">GHI93_03385</name>
</gene>
<dbReference type="OrthoDB" id="2194620at2"/>
<protein>
    <submittedName>
        <fullName evidence="4">VWA domain-containing protein</fullName>
    </submittedName>
</protein>
<feature type="region of interest" description="Disordered" evidence="1">
    <location>
        <begin position="169"/>
        <end position="203"/>
    </location>
</feature>
<dbReference type="InterPro" id="IPR041033">
    <property type="entry name" value="SpaA_PFL_dom_1"/>
</dbReference>
<feature type="transmembrane region" description="Helical" evidence="2">
    <location>
        <begin position="931"/>
        <end position="953"/>
    </location>
</feature>
<dbReference type="Gene3D" id="2.60.40.10">
    <property type="entry name" value="Immunoglobulins"/>
    <property type="match status" value="1"/>
</dbReference>
<dbReference type="SUPFAM" id="SSF53300">
    <property type="entry name" value="vWA-like"/>
    <property type="match status" value="1"/>
</dbReference>
<comment type="caution">
    <text evidence="4">The sequence shown here is derived from an EMBL/GenBank/DDBJ whole genome shotgun (WGS) entry which is preliminary data.</text>
</comment>
<dbReference type="InterPro" id="IPR013783">
    <property type="entry name" value="Ig-like_fold"/>
</dbReference>
<evidence type="ECO:0000313" key="4">
    <source>
        <dbReference type="EMBL" id="MQW38996.1"/>
    </source>
</evidence>
<proteinExistence type="predicted"/>
<accession>A0A7X1Z770</accession>